<comment type="caution">
    <text evidence="3">The sequence shown here is derived from an EMBL/GenBank/DDBJ whole genome shotgun (WGS) entry which is preliminary data.</text>
</comment>
<dbReference type="PANTHER" id="PTHR48081:SF13">
    <property type="entry name" value="ALPHA_BETA HYDROLASE"/>
    <property type="match status" value="1"/>
</dbReference>
<sequence length="303" mass="32009">MSLPPDLAALLAPPDPARLPLPPAALPSPGVRLLRGVPYLVPDGHRPLELDLWLPEKPTGPLPVVVFVHGGAWRTGLRGDPGPAFRSWRPGPFARLVQAGFAVACPGYRLSGEAVHPAQVDDLSAALAWLHVRSGELGLDTARTVLWGESAGGHLAALLALTSRRRTPSTPSVPPVTGCVTWYAPTDLLALAGDPADGHTFEALLVGGAPADVPDRTRDASPVHHVTADAPPFLVLHGTEDHIVPGDQGVRLAAALREAGVPADLRLIEGADHLWYGLSDAEVERCFALSLDFSRRRTTPSSH</sequence>
<dbReference type="SUPFAM" id="SSF53474">
    <property type="entry name" value="alpha/beta-Hydrolases"/>
    <property type="match status" value="1"/>
</dbReference>
<dbReference type="Gene3D" id="3.40.50.1820">
    <property type="entry name" value="alpha/beta hydrolase"/>
    <property type="match status" value="1"/>
</dbReference>
<dbReference type="GO" id="GO:0016787">
    <property type="term" value="F:hydrolase activity"/>
    <property type="evidence" value="ECO:0007669"/>
    <property type="project" value="UniProtKB-KW"/>
</dbReference>
<keyword evidence="4" id="KW-1185">Reference proteome</keyword>
<organism evidence="3 4">
    <name type="scientific">Streptomyces liliiviolaceus</name>
    <dbReference type="NCBI Taxonomy" id="2823109"/>
    <lineage>
        <taxon>Bacteria</taxon>
        <taxon>Bacillati</taxon>
        <taxon>Actinomycetota</taxon>
        <taxon>Actinomycetes</taxon>
        <taxon>Kitasatosporales</taxon>
        <taxon>Streptomycetaceae</taxon>
        <taxon>Streptomyces</taxon>
    </lineage>
</organism>
<evidence type="ECO:0000256" key="1">
    <source>
        <dbReference type="ARBA" id="ARBA00022801"/>
    </source>
</evidence>
<keyword evidence="1 3" id="KW-0378">Hydrolase</keyword>
<dbReference type="AlphaFoldDB" id="A0A940YDH9"/>
<gene>
    <name evidence="3" type="ORF">J8N05_43300</name>
</gene>
<dbReference type="InterPro" id="IPR029058">
    <property type="entry name" value="AB_hydrolase_fold"/>
</dbReference>
<reference evidence="3 4" key="1">
    <citation type="submission" date="2021-04" db="EMBL/GenBank/DDBJ databases">
        <authorList>
            <person name="Tang X."/>
            <person name="Zhou X."/>
            <person name="Chen X."/>
            <person name="Cernava T."/>
            <person name="Zhang C."/>
        </authorList>
    </citation>
    <scope>NUCLEOTIDE SEQUENCE [LARGE SCALE GENOMIC DNA]</scope>
    <source>
        <strain evidence="3 4">BH-SS-21</strain>
    </source>
</reference>
<protein>
    <submittedName>
        <fullName evidence="3">Alpha/beta hydrolase</fullName>
    </submittedName>
</protein>
<dbReference type="Proteomes" id="UP000677413">
    <property type="component" value="Unassembled WGS sequence"/>
</dbReference>
<dbReference type="PANTHER" id="PTHR48081">
    <property type="entry name" value="AB HYDROLASE SUPERFAMILY PROTEIN C4A8.06C"/>
    <property type="match status" value="1"/>
</dbReference>
<evidence type="ECO:0000313" key="3">
    <source>
        <dbReference type="EMBL" id="MBQ0854994.1"/>
    </source>
</evidence>
<dbReference type="InterPro" id="IPR050300">
    <property type="entry name" value="GDXG_lipolytic_enzyme"/>
</dbReference>
<evidence type="ECO:0000259" key="2">
    <source>
        <dbReference type="Pfam" id="PF20434"/>
    </source>
</evidence>
<dbReference type="EMBL" id="JAGPYQ010000002">
    <property type="protein sequence ID" value="MBQ0854994.1"/>
    <property type="molecule type" value="Genomic_DNA"/>
</dbReference>
<accession>A0A940YDH9</accession>
<dbReference type="Pfam" id="PF20434">
    <property type="entry name" value="BD-FAE"/>
    <property type="match status" value="1"/>
</dbReference>
<proteinExistence type="predicted"/>
<dbReference type="RefSeq" id="WP_210893059.1">
    <property type="nucleotide sequence ID" value="NZ_JAGPYQ010000002.1"/>
</dbReference>
<name>A0A940YDH9_9ACTN</name>
<feature type="domain" description="BD-FAE-like" evidence="2">
    <location>
        <begin position="50"/>
        <end position="256"/>
    </location>
</feature>
<dbReference type="InterPro" id="IPR049492">
    <property type="entry name" value="BD-FAE-like_dom"/>
</dbReference>
<evidence type="ECO:0000313" key="4">
    <source>
        <dbReference type="Proteomes" id="UP000677413"/>
    </source>
</evidence>